<evidence type="ECO:0000313" key="5">
    <source>
        <dbReference type="Proteomes" id="UP000034723"/>
    </source>
</evidence>
<evidence type="ECO:0000256" key="2">
    <source>
        <dbReference type="ARBA" id="ARBA00023315"/>
    </source>
</evidence>
<dbReference type="InterPro" id="IPR050832">
    <property type="entry name" value="Bact_Acetyltransf"/>
</dbReference>
<dbReference type="KEGG" id="gah:GAH_01166"/>
<dbReference type="GeneID" id="24803740"/>
<evidence type="ECO:0000259" key="3">
    <source>
        <dbReference type="PROSITE" id="PS51186"/>
    </source>
</evidence>
<dbReference type="SUPFAM" id="SSF55729">
    <property type="entry name" value="Acyl-CoA N-acyltransferases (Nat)"/>
    <property type="match status" value="1"/>
</dbReference>
<dbReference type="InterPro" id="IPR016181">
    <property type="entry name" value="Acyl_CoA_acyltransferase"/>
</dbReference>
<feature type="domain" description="N-acetyltransferase" evidence="3">
    <location>
        <begin position="4"/>
        <end position="167"/>
    </location>
</feature>
<dbReference type="STRING" id="113653.GAH_01166"/>
<dbReference type="PANTHER" id="PTHR43877">
    <property type="entry name" value="AMINOALKYLPHOSPHONATE N-ACETYLTRANSFERASE-RELATED-RELATED"/>
    <property type="match status" value="1"/>
</dbReference>
<dbReference type="InParanoid" id="A0A0F7IET3"/>
<dbReference type="OrthoDB" id="11597at2157"/>
<dbReference type="RefSeq" id="WP_156967404.1">
    <property type="nucleotide sequence ID" value="NZ_CP011267.1"/>
</dbReference>
<dbReference type="Gene3D" id="3.40.630.30">
    <property type="match status" value="1"/>
</dbReference>
<evidence type="ECO:0000313" key="4">
    <source>
        <dbReference type="EMBL" id="AKG91522.1"/>
    </source>
</evidence>
<dbReference type="CDD" id="cd04301">
    <property type="entry name" value="NAT_SF"/>
    <property type="match status" value="1"/>
</dbReference>
<dbReference type="PROSITE" id="PS51186">
    <property type="entry name" value="GNAT"/>
    <property type="match status" value="1"/>
</dbReference>
<keyword evidence="1 4" id="KW-0808">Transferase</keyword>
<name>A0A0F7IET3_9EURY</name>
<keyword evidence="5" id="KW-1185">Reference proteome</keyword>
<sequence>MKEVEIREASPEDYEGEKYEFVYRWLSDVSEFLYFAPSEDRMDEDRARFLELLRSGRVIVAVAGDGRVVGQCSLIRLNSPKLSHVANVGIAVAREYQRMGIGRALLEKAEEVTRSEGIKKIEVEVVEENIPSLSLFRKMGYHEEGVRKKKFNHRGKLINVVLLGKFL</sequence>
<reference evidence="4 5" key="1">
    <citation type="submission" date="2015-04" db="EMBL/GenBank/DDBJ databases">
        <title>The complete genome sequence of the hyperthermophilic, obligate iron-reducing archaeon Geoglobus ahangari strain 234T.</title>
        <authorList>
            <person name="Manzella M.P."/>
            <person name="Holmes D.E."/>
            <person name="Rocheleau J.M."/>
            <person name="Chung A."/>
            <person name="Reguera G."/>
            <person name="Kashefi K."/>
        </authorList>
    </citation>
    <scope>NUCLEOTIDE SEQUENCE [LARGE SCALE GENOMIC DNA]</scope>
    <source>
        <strain evidence="4 5">234</strain>
    </source>
</reference>
<proteinExistence type="predicted"/>
<gene>
    <name evidence="4" type="ORF">GAH_01166</name>
</gene>
<dbReference type="GO" id="GO:0016747">
    <property type="term" value="F:acyltransferase activity, transferring groups other than amino-acyl groups"/>
    <property type="evidence" value="ECO:0007669"/>
    <property type="project" value="InterPro"/>
</dbReference>
<dbReference type="InterPro" id="IPR000182">
    <property type="entry name" value="GNAT_dom"/>
</dbReference>
<dbReference type="Proteomes" id="UP000034723">
    <property type="component" value="Chromosome"/>
</dbReference>
<accession>A0A0F7IET3</accession>
<evidence type="ECO:0000256" key="1">
    <source>
        <dbReference type="ARBA" id="ARBA00022679"/>
    </source>
</evidence>
<dbReference type="Pfam" id="PF00583">
    <property type="entry name" value="Acetyltransf_1"/>
    <property type="match status" value="1"/>
</dbReference>
<dbReference type="HOGENOM" id="CLU_013985_19_1_2"/>
<organism evidence="4 5">
    <name type="scientific">Geoglobus ahangari</name>
    <dbReference type="NCBI Taxonomy" id="113653"/>
    <lineage>
        <taxon>Archaea</taxon>
        <taxon>Methanobacteriati</taxon>
        <taxon>Methanobacteriota</taxon>
        <taxon>Archaeoglobi</taxon>
        <taxon>Archaeoglobales</taxon>
        <taxon>Archaeoglobaceae</taxon>
        <taxon>Geoglobus</taxon>
    </lineage>
</organism>
<protein>
    <submittedName>
        <fullName evidence="4">Acyltransferase</fullName>
    </submittedName>
</protein>
<dbReference type="PANTHER" id="PTHR43877:SF2">
    <property type="entry name" value="AMINOALKYLPHOSPHONATE N-ACETYLTRANSFERASE-RELATED"/>
    <property type="match status" value="1"/>
</dbReference>
<dbReference type="AlphaFoldDB" id="A0A0F7IET3"/>
<keyword evidence="2 4" id="KW-0012">Acyltransferase</keyword>
<dbReference type="EMBL" id="CP011267">
    <property type="protein sequence ID" value="AKG91522.1"/>
    <property type="molecule type" value="Genomic_DNA"/>
</dbReference>